<dbReference type="EMBL" id="AUPL01003814">
    <property type="protein sequence ID" value="ESL08483.1"/>
    <property type="molecule type" value="Genomic_DNA"/>
</dbReference>
<evidence type="ECO:0000256" key="1">
    <source>
        <dbReference type="ARBA" id="ARBA00022737"/>
    </source>
</evidence>
<name>A0A061IZA4_TRYRA</name>
<dbReference type="AlphaFoldDB" id="A0A061IZA4"/>
<keyword evidence="6" id="KW-1185">Reference proteome</keyword>
<protein>
    <submittedName>
        <fullName evidence="5">Calmodulin</fullName>
    </submittedName>
</protein>
<keyword evidence="1" id="KW-0677">Repeat</keyword>
<evidence type="ECO:0000313" key="5">
    <source>
        <dbReference type="EMBL" id="ESL08483.1"/>
    </source>
</evidence>
<sequence>MTHNVACAEDLHAFLSLSLSLCPALPHIIFSFFLSACKWGRGQGRMSLSKAQHERFSLQFLMFDKDSDGRITTDELGPLLRVWGFCPSEAEVQAVVRLLDLDGAGVITKAQALETAENMQKHVTTQVDVREALRVLDTDGDGFITTAELRHILLNLGARLPLEQVDEVIADAYADEEHHVNIDEFARMLFAGTHEEIEL</sequence>
<dbReference type="CDD" id="cd00051">
    <property type="entry name" value="EFh"/>
    <property type="match status" value="2"/>
</dbReference>
<feature type="domain" description="EF-hand" evidence="4">
    <location>
        <begin position="51"/>
        <end position="86"/>
    </location>
</feature>
<keyword evidence="3" id="KW-0812">Transmembrane</keyword>
<dbReference type="FunFam" id="1.10.238.10:FF:000003">
    <property type="entry name" value="Calmodulin A"/>
    <property type="match status" value="1"/>
</dbReference>
<dbReference type="PANTHER" id="PTHR23048">
    <property type="entry name" value="MYOSIN LIGHT CHAIN 1, 3"/>
    <property type="match status" value="1"/>
</dbReference>
<dbReference type="InterPro" id="IPR002048">
    <property type="entry name" value="EF_hand_dom"/>
</dbReference>
<evidence type="ECO:0000259" key="4">
    <source>
        <dbReference type="PROSITE" id="PS50222"/>
    </source>
</evidence>
<keyword evidence="3" id="KW-1133">Transmembrane helix</keyword>
<accession>A0A061IZA4</accession>
<dbReference type="InterPro" id="IPR050230">
    <property type="entry name" value="CALM/Myosin/TropC-like"/>
</dbReference>
<reference evidence="5 6" key="1">
    <citation type="submission" date="2013-07" db="EMBL/GenBank/DDBJ databases">
        <authorList>
            <person name="Stoco P.H."/>
            <person name="Wagner G."/>
            <person name="Gerber A."/>
            <person name="Zaha A."/>
            <person name="Thompson C."/>
            <person name="Bartholomeu D.C."/>
            <person name="Luckemeyer D.D."/>
            <person name="Bahia D."/>
            <person name="Loreto E."/>
            <person name="Prestes E.B."/>
            <person name="Lima F.M."/>
            <person name="Rodrigues-Luiz G."/>
            <person name="Vallejo G.A."/>
            <person name="Filho J.F."/>
            <person name="Monteiro K.M."/>
            <person name="Tyler K.M."/>
            <person name="de Almeida L.G."/>
            <person name="Ortiz M.F."/>
            <person name="Siervo M.A."/>
            <person name="de Moraes M.H."/>
            <person name="Cunha O.L."/>
            <person name="Mendonca-Neto R."/>
            <person name="Silva R."/>
            <person name="Teixeira S.M."/>
            <person name="Murta S.M."/>
            <person name="Sincero T.C."/>
            <person name="Mendes T.A."/>
            <person name="Urmenyi T.P."/>
            <person name="Silva V.G."/>
            <person name="da Rocha W.D."/>
            <person name="Andersson B."/>
            <person name="Romanha A.J."/>
            <person name="Steindel M."/>
            <person name="de Vasconcelos A.T."/>
            <person name="Grisard E.C."/>
        </authorList>
    </citation>
    <scope>NUCLEOTIDE SEQUENCE [LARGE SCALE GENOMIC DNA]</scope>
    <source>
        <strain evidence="5 6">SC58</strain>
    </source>
</reference>
<feature type="domain" description="EF-hand" evidence="4">
    <location>
        <begin position="87"/>
        <end position="122"/>
    </location>
</feature>
<dbReference type="OrthoDB" id="26525at2759"/>
<organism evidence="5 6">
    <name type="scientific">Trypanosoma rangeli SC58</name>
    <dbReference type="NCBI Taxonomy" id="429131"/>
    <lineage>
        <taxon>Eukaryota</taxon>
        <taxon>Discoba</taxon>
        <taxon>Euglenozoa</taxon>
        <taxon>Kinetoplastea</taxon>
        <taxon>Metakinetoplastina</taxon>
        <taxon>Trypanosomatida</taxon>
        <taxon>Trypanosomatidae</taxon>
        <taxon>Trypanosoma</taxon>
        <taxon>Herpetosoma</taxon>
    </lineage>
</organism>
<gene>
    <name evidence="5" type="ORF">TRSC58_03814</name>
</gene>
<dbReference type="SUPFAM" id="SSF47473">
    <property type="entry name" value="EF-hand"/>
    <property type="match status" value="1"/>
</dbReference>
<dbReference type="PANTHER" id="PTHR23048:SF0">
    <property type="entry name" value="CALMODULIN LIKE 3"/>
    <property type="match status" value="1"/>
</dbReference>
<dbReference type="PROSITE" id="PS00018">
    <property type="entry name" value="EF_HAND_1"/>
    <property type="match status" value="2"/>
</dbReference>
<comment type="caution">
    <text evidence="5">The sequence shown here is derived from an EMBL/GenBank/DDBJ whole genome shotgun (WGS) entry which is preliminary data.</text>
</comment>
<keyword evidence="2" id="KW-0106">Calcium</keyword>
<proteinExistence type="predicted"/>
<evidence type="ECO:0000313" key="6">
    <source>
        <dbReference type="Proteomes" id="UP000031737"/>
    </source>
</evidence>
<dbReference type="InterPro" id="IPR018247">
    <property type="entry name" value="EF_Hand_1_Ca_BS"/>
</dbReference>
<dbReference type="PROSITE" id="PS50222">
    <property type="entry name" value="EF_HAND_2"/>
    <property type="match status" value="3"/>
</dbReference>
<keyword evidence="3" id="KW-0472">Membrane</keyword>
<evidence type="ECO:0000256" key="2">
    <source>
        <dbReference type="ARBA" id="ARBA00022837"/>
    </source>
</evidence>
<dbReference type="InterPro" id="IPR011992">
    <property type="entry name" value="EF-hand-dom_pair"/>
</dbReference>
<dbReference type="Gene3D" id="1.10.238.10">
    <property type="entry name" value="EF-hand"/>
    <property type="match status" value="1"/>
</dbReference>
<feature type="transmembrane region" description="Helical" evidence="3">
    <location>
        <begin position="12"/>
        <end position="37"/>
    </location>
</feature>
<dbReference type="VEuPathDB" id="TriTrypDB:TRSC58_03814"/>
<evidence type="ECO:0000256" key="3">
    <source>
        <dbReference type="SAM" id="Phobius"/>
    </source>
</evidence>
<feature type="domain" description="EF-hand" evidence="4">
    <location>
        <begin position="124"/>
        <end position="159"/>
    </location>
</feature>
<dbReference type="Proteomes" id="UP000031737">
    <property type="component" value="Unassembled WGS sequence"/>
</dbReference>
<dbReference type="SMART" id="SM00054">
    <property type="entry name" value="EFh"/>
    <property type="match status" value="3"/>
</dbReference>
<dbReference type="Pfam" id="PF13499">
    <property type="entry name" value="EF-hand_7"/>
    <property type="match status" value="2"/>
</dbReference>
<dbReference type="GO" id="GO:0005509">
    <property type="term" value="F:calcium ion binding"/>
    <property type="evidence" value="ECO:0007669"/>
    <property type="project" value="InterPro"/>
</dbReference>
<dbReference type="GO" id="GO:0016460">
    <property type="term" value="C:myosin II complex"/>
    <property type="evidence" value="ECO:0007669"/>
    <property type="project" value="TreeGrafter"/>
</dbReference>